<name>A0A1H9YLR7_9FIRM</name>
<evidence type="ECO:0000256" key="7">
    <source>
        <dbReference type="ARBA" id="ARBA00022729"/>
    </source>
</evidence>
<dbReference type="InterPro" id="IPR012338">
    <property type="entry name" value="Beta-lactam/transpept-like"/>
</dbReference>
<comment type="function">
    <text evidence="1">Removes C-terminal D-alanyl residues from sugar-peptide cell wall precursors.</text>
</comment>
<dbReference type="EMBL" id="FOHU01000001">
    <property type="protein sequence ID" value="SES70069.1"/>
    <property type="molecule type" value="Genomic_DNA"/>
</dbReference>
<dbReference type="InterPro" id="IPR015956">
    <property type="entry name" value="Peniciliin-bd_prot_C_sf"/>
</dbReference>
<dbReference type="AlphaFoldDB" id="A0A1H9YLR7"/>
<evidence type="ECO:0000256" key="12">
    <source>
        <dbReference type="ARBA" id="ARBA00034000"/>
    </source>
</evidence>
<evidence type="ECO:0000313" key="18">
    <source>
        <dbReference type="EMBL" id="SES70069.1"/>
    </source>
</evidence>
<dbReference type="Gene3D" id="2.60.410.10">
    <property type="entry name" value="D-Ala-D-Ala carboxypeptidase, C-terminal domain"/>
    <property type="match status" value="1"/>
</dbReference>
<evidence type="ECO:0000256" key="3">
    <source>
        <dbReference type="ARBA" id="ARBA00007164"/>
    </source>
</evidence>
<evidence type="ECO:0000256" key="15">
    <source>
        <dbReference type="RuleBase" id="RU004016"/>
    </source>
</evidence>
<dbReference type="GO" id="GO:0009002">
    <property type="term" value="F:serine-type D-Ala-D-Ala carboxypeptidase activity"/>
    <property type="evidence" value="ECO:0007669"/>
    <property type="project" value="UniProtKB-EC"/>
</dbReference>
<feature type="active site" description="Proton acceptor" evidence="13">
    <location>
        <position position="62"/>
    </location>
</feature>
<keyword evidence="6" id="KW-0645">Protease</keyword>
<keyword evidence="19" id="KW-1185">Reference proteome</keyword>
<dbReference type="PANTHER" id="PTHR21581">
    <property type="entry name" value="D-ALANYL-D-ALANINE CARBOXYPEPTIDASE"/>
    <property type="match status" value="1"/>
</dbReference>
<dbReference type="PRINTS" id="PR00725">
    <property type="entry name" value="DADACBPTASE1"/>
</dbReference>
<dbReference type="GO" id="GO:0008360">
    <property type="term" value="P:regulation of cell shape"/>
    <property type="evidence" value="ECO:0007669"/>
    <property type="project" value="UniProtKB-KW"/>
</dbReference>
<keyword evidence="10" id="KW-0573">Peptidoglycan synthesis</keyword>
<dbReference type="InterPro" id="IPR001967">
    <property type="entry name" value="Peptidase_S11_N"/>
</dbReference>
<feature type="domain" description="Peptidase S11 D-Ala-D-Ala carboxypeptidase A C-terminal" evidence="17">
    <location>
        <begin position="265"/>
        <end position="355"/>
    </location>
</feature>
<dbReference type="STRING" id="426128.SAMN05660297_00300"/>
<comment type="catalytic activity">
    <reaction evidence="12">
        <text>Preferential cleavage: (Ac)2-L-Lys-D-Ala-|-D-Ala. Also transpeptidation of peptidyl-alanyl moieties that are N-acyl substituents of D-alanine.</text>
        <dbReference type="EC" id="3.4.16.4"/>
    </reaction>
</comment>
<keyword evidence="8" id="KW-0378">Hydrolase</keyword>
<dbReference type="GO" id="GO:0006508">
    <property type="term" value="P:proteolysis"/>
    <property type="evidence" value="ECO:0007669"/>
    <property type="project" value="UniProtKB-KW"/>
</dbReference>
<evidence type="ECO:0000256" key="9">
    <source>
        <dbReference type="ARBA" id="ARBA00022960"/>
    </source>
</evidence>
<dbReference type="Pfam" id="PF07943">
    <property type="entry name" value="PBP5_C"/>
    <property type="match status" value="1"/>
</dbReference>
<feature type="chain" id="PRO_5011726746" description="serine-type D-Ala-D-Ala carboxypeptidase" evidence="16">
    <location>
        <begin position="26"/>
        <end position="369"/>
    </location>
</feature>
<keyword evidence="7 16" id="KW-0732">Signal</keyword>
<evidence type="ECO:0000256" key="16">
    <source>
        <dbReference type="SAM" id="SignalP"/>
    </source>
</evidence>
<dbReference type="EC" id="3.4.16.4" evidence="4"/>
<feature type="binding site" evidence="14">
    <location>
        <position position="218"/>
    </location>
    <ligand>
        <name>substrate</name>
    </ligand>
</feature>
<comment type="similarity">
    <text evidence="3 15">Belongs to the peptidase S11 family.</text>
</comment>
<evidence type="ECO:0000256" key="6">
    <source>
        <dbReference type="ARBA" id="ARBA00022670"/>
    </source>
</evidence>
<sequence length="369" mass="41615">MFKRMFKSFFVLLFIALLNPFFVSAQEVYCNGAAGIVLDVETGRVLYEKNIHQELPMASTTKIMTALLAIERIPLDQQVKIHPEAVGVEGSSIYLKANEKVNIIDLLYGLMLRSGNDAATAIAYEVSGSVEDFSQLMNQRAKEIGAKNTNFMNPHGLHHQEHYTTAYDLSMITRAALRNPTFKKIVNTKFWLADREDYKHFSNKNKILSICEGGDGVKIGFTKKAGRCLVASATRNDMQFIAITLNDGDWFNTAKNLLDYHFESYKPYEVFKEGELVKGISVKNGEKMTAQLKASKKLVVPIKDGEAERIISIIDVQEPLYAPLMKNQRVGRILTYLDGNLINITDLTTDEDINKLSIKGKVLRFMNLR</sequence>
<dbReference type="Pfam" id="PF00768">
    <property type="entry name" value="Peptidase_S11"/>
    <property type="match status" value="1"/>
</dbReference>
<organism evidence="18 19">
    <name type="scientific">Natronincola peptidivorans</name>
    <dbReference type="NCBI Taxonomy" id="426128"/>
    <lineage>
        <taxon>Bacteria</taxon>
        <taxon>Bacillati</taxon>
        <taxon>Bacillota</taxon>
        <taxon>Clostridia</taxon>
        <taxon>Peptostreptococcales</taxon>
        <taxon>Natronincolaceae</taxon>
        <taxon>Natronincola</taxon>
    </lineage>
</organism>
<dbReference type="GO" id="GO:0071555">
    <property type="term" value="P:cell wall organization"/>
    <property type="evidence" value="ECO:0007669"/>
    <property type="project" value="UniProtKB-KW"/>
</dbReference>
<dbReference type="OrthoDB" id="9791132at2"/>
<evidence type="ECO:0000256" key="13">
    <source>
        <dbReference type="PIRSR" id="PIRSR618044-1"/>
    </source>
</evidence>
<dbReference type="InterPro" id="IPR037167">
    <property type="entry name" value="Peptidase_S11_C_sf"/>
</dbReference>
<dbReference type="UniPathway" id="UPA00219"/>
<proteinExistence type="inferred from homology"/>
<dbReference type="InterPro" id="IPR018044">
    <property type="entry name" value="Peptidase_S11"/>
</dbReference>
<feature type="signal peptide" evidence="16">
    <location>
        <begin position="1"/>
        <end position="25"/>
    </location>
</feature>
<dbReference type="SUPFAM" id="SSF69189">
    <property type="entry name" value="Penicillin-binding protein associated domain"/>
    <property type="match status" value="1"/>
</dbReference>
<evidence type="ECO:0000256" key="8">
    <source>
        <dbReference type="ARBA" id="ARBA00022801"/>
    </source>
</evidence>
<evidence type="ECO:0000259" key="17">
    <source>
        <dbReference type="SMART" id="SM00936"/>
    </source>
</evidence>
<keyword evidence="5 18" id="KW-0121">Carboxypeptidase</keyword>
<dbReference type="GO" id="GO:0009252">
    <property type="term" value="P:peptidoglycan biosynthetic process"/>
    <property type="evidence" value="ECO:0007669"/>
    <property type="project" value="UniProtKB-UniPathway"/>
</dbReference>
<dbReference type="Gene3D" id="3.40.710.10">
    <property type="entry name" value="DD-peptidase/beta-lactamase superfamily"/>
    <property type="match status" value="1"/>
</dbReference>
<dbReference type="PANTHER" id="PTHR21581:SF33">
    <property type="entry name" value="D-ALANYL-D-ALANINE CARBOXYPEPTIDASE DACB"/>
    <property type="match status" value="1"/>
</dbReference>
<keyword evidence="11" id="KW-0961">Cell wall biogenesis/degradation</keyword>
<evidence type="ECO:0000256" key="4">
    <source>
        <dbReference type="ARBA" id="ARBA00012448"/>
    </source>
</evidence>
<evidence type="ECO:0000256" key="11">
    <source>
        <dbReference type="ARBA" id="ARBA00023316"/>
    </source>
</evidence>
<evidence type="ECO:0000256" key="5">
    <source>
        <dbReference type="ARBA" id="ARBA00022645"/>
    </source>
</evidence>
<feature type="active site" description="Acyl-ester intermediate" evidence="13">
    <location>
        <position position="59"/>
    </location>
</feature>
<comment type="pathway">
    <text evidence="2">Cell wall biogenesis; peptidoglycan biosynthesis.</text>
</comment>
<feature type="active site" evidence="13">
    <location>
        <position position="114"/>
    </location>
</feature>
<evidence type="ECO:0000256" key="14">
    <source>
        <dbReference type="PIRSR" id="PIRSR618044-2"/>
    </source>
</evidence>
<dbReference type="Proteomes" id="UP000199568">
    <property type="component" value="Unassembled WGS sequence"/>
</dbReference>
<evidence type="ECO:0000256" key="2">
    <source>
        <dbReference type="ARBA" id="ARBA00004752"/>
    </source>
</evidence>
<evidence type="ECO:0000313" key="19">
    <source>
        <dbReference type="Proteomes" id="UP000199568"/>
    </source>
</evidence>
<reference evidence="18 19" key="1">
    <citation type="submission" date="2016-10" db="EMBL/GenBank/DDBJ databases">
        <authorList>
            <person name="de Groot N.N."/>
        </authorList>
    </citation>
    <scope>NUCLEOTIDE SEQUENCE [LARGE SCALE GENOMIC DNA]</scope>
    <source>
        <strain evidence="18 19">DSM 18979</strain>
    </source>
</reference>
<accession>A0A1H9YLR7</accession>
<dbReference type="SUPFAM" id="SSF56601">
    <property type="entry name" value="beta-lactamase/transpeptidase-like"/>
    <property type="match status" value="1"/>
</dbReference>
<dbReference type="SMART" id="SM00936">
    <property type="entry name" value="PBP5_C"/>
    <property type="match status" value="1"/>
</dbReference>
<keyword evidence="9" id="KW-0133">Cell shape</keyword>
<protein>
    <recommendedName>
        <fullName evidence="4">serine-type D-Ala-D-Ala carboxypeptidase</fullName>
        <ecNumber evidence="4">3.4.16.4</ecNumber>
    </recommendedName>
</protein>
<dbReference type="InterPro" id="IPR012907">
    <property type="entry name" value="Peptidase_S11_C"/>
</dbReference>
<evidence type="ECO:0000256" key="10">
    <source>
        <dbReference type="ARBA" id="ARBA00022984"/>
    </source>
</evidence>
<gene>
    <name evidence="18" type="ORF">SAMN05660297_00300</name>
</gene>
<evidence type="ECO:0000256" key="1">
    <source>
        <dbReference type="ARBA" id="ARBA00003217"/>
    </source>
</evidence>